<gene>
    <name evidence="2" type="ORF">AAFF_G00015440</name>
</gene>
<dbReference type="PANTHER" id="PTHR46791">
    <property type="entry name" value="EXPRESSED PROTEIN"/>
    <property type="match status" value="1"/>
</dbReference>
<comment type="caution">
    <text evidence="2">The sequence shown here is derived from an EMBL/GenBank/DDBJ whole genome shotgun (WGS) entry which is preliminary data.</text>
</comment>
<evidence type="ECO:0000259" key="1">
    <source>
        <dbReference type="Pfam" id="PF24764"/>
    </source>
</evidence>
<sequence>MFQVRGCGRGSFISGKSVHNQRIERLWRDVWNVVSNIYYDVLHSLEESVVLDPSNYTHLFCAQYVFLPRIQADLDTFTDGWNNHSMRSERNLTPNQLWEIGCATSLINPPDNIQGQYISELENPEMEHIGIHVPQPHCPMTEEEMETLHQLFDPLTPSLSFGADLYRAVVQYVDGVIGDRPETCQ</sequence>
<organism evidence="2 3">
    <name type="scientific">Aldrovandia affinis</name>
    <dbReference type="NCBI Taxonomy" id="143900"/>
    <lineage>
        <taxon>Eukaryota</taxon>
        <taxon>Metazoa</taxon>
        <taxon>Chordata</taxon>
        <taxon>Craniata</taxon>
        <taxon>Vertebrata</taxon>
        <taxon>Euteleostomi</taxon>
        <taxon>Actinopterygii</taxon>
        <taxon>Neopterygii</taxon>
        <taxon>Teleostei</taxon>
        <taxon>Notacanthiformes</taxon>
        <taxon>Halosauridae</taxon>
        <taxon>Aldrovandia</taxon>
    </lineage>
</organism>
<dbReference type="AlphaFoldDB" id="A0AAD7S663"/>
<dbReference type="Pfam" id="PF24764">
    <property type="entry name" value="rva_4"/>
    <property type="match status" value="1"/>
</dbReference>
<proteinExistence type="predicted"/>
<name>A0AAD7S663_9TELE</name>
<reference evidence="2" key="1">
    <citation type="journal article" date="2023" name="Science">
        <title>Genome structures resolve the early diversification of teleost fishes.</title>
        <authorList>
            <person name="Parey E."/>
            <person name="Louis A."/>
            <person name="Montfort J."/>
            <person name="Bouchez O."/>
            <person name="Roques C."/>
            <person name="Iampietro C."/>
            <person name="Lluch J."/>
            <person name="Castinel A."/>
            <person name="Donnadieu C."/>
            <person name="Desvignes T."/>
            <person name="Floi Bucao C."/>
            <person name="Jouanno E."/>
            <person name="Wen M."/>
            <person name="Mejri S."/>
            <person name="Dirks R."/>
            <person name="Jansen H."/>
            <person name="Henkel C."/>
            <person name="Chen W.J."/>
            <person name="Zahm M."/>
            <person name="Cabau C."/>
            <person name="Klopp C."/>
            <person name="Thompson A.W."/>
            <person name="Robinson-Rechavi M."/>
            <person name="Braasch I."/>
            <person name="Lecointre G."/>
            <person name="Bobe J."/>
            <person name="Postlethwait J.H."/>
            <person name="Berthelot C."/>
            <person name="Roest Crollius H."/>
            <person name="Guiguen Y."/>
        </authorList>
    </citation>
    <scope>NUCLEOTIDE SEQUENCE</scope>
    <source>
        <strain evidence="2">NC1722</strain>
    </source>
</reference>
<feature type="domain" description="Integrase core" evidence="1">
    <location>
        <begin position="1"/>
        <end position="103"/>
    </location>
</feature>
<dbReference type="Proteomes" id="UP001221898">
    <property type="component" value="Unassembled WGS sequence"/>
</dbReference>
<accession>A0AAD7S663</accession>
<dbReference type="EMBL" id="JAINUG010000104">
    <property type="protein sequence ID" value="KAJ8396706.1"/>
    <property type="molecule type" value="Genomic_DNA"/>
</dbReference>
<keyword evidence="3" id="KW-1185">Reference proteome</keyword>
<dbReference type="PANTHER" id="PTHR46791:SF11">
    <property type="entry name" value="INTEGRASE CATALYTIC DOMAIN-CONTAINING PROTEIN"/>
    <property type="match status" value="1"/>
</dbReference>
<evidence type="ECO:0000313" key="2">
    <source>
        <dbReference type="EMBL" id="KAJ8396706.1"/>
    </source>
</evidence>
<protein>
    <recommendedName>
        <fullName evidence="1">Integrase core domain-containing protein</fullName>
    </recommendedName>
</protein>
<dbReference type="InterPro" id="IPR058913">
    <property type="entry name" value="Integrase_dom_put"/>
</dbReference>
<evidence type="ECO:0000313" key="3">
    <source>
        <dbReference type="Proteomes" id="UP001221898"/>
    </source>
</evidence>